<dbReference type="RefSeq" id="WP_100339899.1">
    <property type="nucleotide sequence ID" value="NZ_PGFJ01000001.1"/>
</dbReference>
<dbReference type="SMART" id="SM00382">
    <property type="entry name" value="AAA"/>
    <property type="match status" value="1"/>
</dbReference>
<dbReference type="PANTHER" id="PTHR42781:SF4">
    <property type="entry name" value="SPERMIDINE_PUTRESCINE IMPORT ATP-BINDING PROTEIN POTA"/>
    <property type="match status" value="1"/>
</dbReference>
<comment type="caution">
    <text evidence="5">The sequence shown here is derived from an EMBL/GenBank/DDBJ whole genome shotgun (WGS) entry which is preliminary data.</text>
</comment>
<dbReference type="InterPro" id="IPR050093">
    <property type="entry name" value="ABC_SmlMolc_Importer"/>
</dbReference>
<evidence type="ECO:0000259" key="4">
    <source>
        <dbReference type="PROSITE" id="PS50893"/>
    </source>
</evidence>
<dbReference type="Pfam" id="PF00005">
    <property type="entry name" value="ABC_tran"/>
    <property type="match status" value="1"/>
</dbReference>
<dbReference type="InterPro" id="IPR003439">
    <property type="entry name" value="ABC_transporter-like_ATP-bd"/>
</dbReference>
<evidence type="ECO:0000256" key="1">
    <source>
        <dbReference type="ARBA" id="ARBA00022448"/>
    </source>
</evidence>
<dbReference type="EMBL" id="PGFJ01000001">
    <property type="protein sequence ID" value="PJJ83654.1"/>
    <property type="molecule type" value="Genomic_DNA"/>
</dbReference>
<proteinExistence type="predicted"/>
<keyword evidence="6" id="KW-1185">Reference proteome</keyword>
<dbReference type="AlphaFoldDB" id="A0A2H9VS61"/>
<reference evidence="5 6" key="1">
    <citation type="submission" date="2017-11" db="EMBL/GenBank/DDBJ databases">
        <title>Genomic Encyclopedia of Archaeal and Bacterial Type Strains, Phase II (KMG-II): From Individual Species to Whole Genera.</title>
        <authorList>
            <person name="Goeker M."/>
        </authorList>
    </citation>
    <scope>NUCLEOTIDE SEQUENCE [LARGE SCALE GENOMIC DNA]</scope>
    <source>
        <strain evidence="5 6">DSM 28175</strain>
    </source>
</reference>
<dbReference type="Proteomes" id="UP000242687">
    <property type="component" value="Unassembled WGS sequence"/>
</dbReference>
<dbReference type="PROSITE" id="PS50893">
    <property type="entry name" value="ABC_TRANSPORTER_2"/>
    <property type="match status" value="1"/>
</dbReference>
<dbReference type="OrthoDB" id="9782239at2"/>
<dbReference type="InterPro" id="IPR003593">
    <property type="entry name" value="AAA+_ATPase"/>
</dbReference>
<evidence type="ECO:0000256" key="2">
    <source>
        <dbReference type="ARBA" id="ARBA00022741"/>
    </source>
</evidence>
<dbReference type="InterPro" id="IPR017871">
    <property type="entry name" value="ABC_transporter-like_CS"/>
</dbReference>
<gene>
    <name evidence="5" type="ORF">CLV57_0642</name>
</gene>
<dbReference type="InterPro" id="IPR027417">
    <property type="entry name" value="P-loop_NTPase"/>
</dbReference>
<organism evidence="5 6">
    <name type="scientific">Mucilaginibacter auburnensis</name>
    <dbReference type="NCBI Taxonomy" id="1457233"/>
    <lineage>
        <taxon>Bacteria</taxon>
        <taxon>Pseudomonadati</taxon>
        <taxon>Bacteroidota</taxon>
        <taxon>Sphingobacteriia</taxon>
        <taxon>Sphingobacteriales</taxon>
        <taxon>Sphingobacteriaceae</taxon>
        <taxon>Mucilaginibacter</taxon>
    </lineage>
</organism>
<dbReference type="PANTHER" id="PTHR42781">
    <property type="entry name" value="SPERMIDINE/PUTRESCINE IMPORT ATP-BINDING PROTEIN POTA"/>
    <property type="match status" value="1"/>
</dbReference>
<name>A0A2H9VS61_9SPHI</name>
<evidence type="ECO:0000313" key="5">
    <source>
        <dbReference type="EMBL" id="PJJ83654.1"/>
    </source>
</evidence>
<dbReference type="SUPFAM" id="SSF52540">
    <property type="entry name" value="P-loop containing nucleoside triphosphate hydrolases"/>
    <property type="match status" value="1"/>
</dbReference>
<dbReference type="GO" id="GO:0016887">
    <property type="term" value="F:ATP hydrolysis activity"/>
    <property type="evidence" value="ECO:0007669"/>
    <property type="project" value="InterPro"/>
</dbReference>
<dbReference type="GO" id="GO:0005524">
    <property type="term" value="F:ATP binding"/>
    <property type="evidence" value="ECO:0007669"/>
    <property type="project" value="UniProtKB-KW"/>
</dbReference>
<accession>A0A2H9VS61</accession>
<evidence type="ECO:0000313" key="6">
    <source>
        <dbReference type="Proteomes" id="UP000242687"/>
    </source>
</evidence>
<evidence type="ECO:0000256" key="3">
    <source>
        <dbReference type="ARBA" id="ARBA00022840"/>
    </source>
</evidence>
<feature type="domain" description="ABC transporter" evidence="4">
    <location>
        <begin position="4"/>
        <end position="207"/>
    </location>
</feature>
<keyword evidence="1" id="KW-0813">Transport</keyword>
<keyword evidence="2" id="KW-0547">Nucleotide-binding</keyword>
<dbReference type="Gene3D" id="3.40.50.300">
    <property type="entry name" value="P-loop containing nucleotide triphosphate hydrolases"/>
    <property type="match status" value="1"/>
</dbReference>
<dbReference type="PROSITE" id="PS00211">
    <property type="entry name" value="ABC_TRANSPORTER_1"/>
    <property type="match status" value="1"/>
</dbReference>
<keyword evidence="3 5" id="KW-0067">ATP-binding</keyword>
<sequence>MISVAIEKKLKGYAGAGTLKVQHQFATGSVTAIHGPSGAGKTTFLKIVAGLTSPENGLITVNEQVWLDTARKVNLSPQQRRLGFVFQDYALFPNMSVTEHMQYATNDKDWIDYLLKAGKLETLTKHQPAYLSGGQQQRLAILRALAIKPQIILMDEPFSALDKLTKNELIIELSAVFKTLKSTVLVVTHNPDELSRIADEELYISAI</sequence>
<protein>
    <submittedName>
        <fullName evidence="5">Molybdate transport system ATP-binding protein</fullName>
    </submittedName>
</protein>